<dbReference type="Proteomes" id="UP000256485">
    <property type="component" value="Unassembled WGS sequence"/>
</dbReference>
<dbReference type="InterPro" id="IPR027417">
    <property type="entry name" value="P-loop_NTPase"/>
</dbReference>
<keyword evidence="1" id="KW-0418">Kinase</keyword>
<dbReference type="InterPro" id="IPR052922">
    <property type="entry name" value="Cytidylate_Kinase-2"/>
</dbReference>
<organism evidence="1 2">
    <name type="scientific">Thermasporomyces composti</name>
    <dbReference type="NCBI Taxonomy" id="696763"/>
    <lineage>
        <taxon>Bacteria</taxon>
        <taxon>Bacillati</taxon>
        <taxon>Actinomycetota</taxon>
        <taxon>Actinomycetes</taxon>
        <taxon>Propionibacteriales</taxon>
        <taxon>Nocardioidaceae</taxon>
        <taxon>Thermasporomyces</taxon>
    </lineage>
</organism>
<comment type="caution">
    <text evidence="1">The sequence shown here is derived from an EMBL/GenBank/DDBJ whole genome shotgun (WGS) entry which is preliminary data.</text>
</comment>
<dbReference type="PANTHER" id="PTHR37816">
    <property type="entry name" value="YALI0E33011P"/>
    <property type="match status" value="1"/>
</dbReference>
<dbReference type="EMBL" id="QTUC01000001">
    <property type="protein sequence ID" value="REF38072.1"/>
    <property type="molecule type" value="Genomic_DNA"/>
</dbReference>
<protein>
    <submittedName>
        <fullName evidence="1">Adenylate kinase family enzyme</fullName>
    </submittedName>
</protein>
<dbReference type="AlphaFoldDB" id="A0A3D9V8H0"/>
<keyword evidence="1" id="KW-0808">Transferase</keyword>
<dbReference type="PANTHER" id="PTHR37816:SF2">
    <property type="entry name" value="DNA TOPOLOGY MODULATION PROTEIN FLAR-RELATED PROTEIN"/>
    <property type="match status" value="1"/>
</dbReference>
<dbReference type="Gene3D" id="3.40.50.300">
    <property type="entry name" value="P-loop containing nucleotide triphosphate hydrolases"/>
    <property type="match status" value="1"/>
</dbReference>
<dbReference type="OrthoDB" id="3199600at2"/>
<name>A0A3D9V8H0_THECX</name>
<sequence length="164" mass="18867">MKRVVIVGRGAAGKSTLALRLGTLTGLPVIELDTVFWRPGLTATPPEEWAATQRELARRPAWIMDGDLGPYDVLNVRLRAADTVIMLDFPLLTCAWRARRRGRERADFWHWLWTYRRRWGRHVLRQIEVHARDADVHVLRSQRAVDHFLARVAADETAVRPPCS</sequence>
<evidence type="ECO:0000313" key="1">
    <source>
        <dbReference type="EMBL" id="REF38072.1"/>
    </source>
</evidence>
<accession>A0A3D9V8H0</accession>
<keyword evidence="2" id="KW-1185">Reference proteome</keyword>
<proteinExistence type="predicted"/>
<dbReference type="SUPFAM" id="SSF52540">
    <property type="entry name" value="P-loop containing nucleoside triphosphate hydrolases"/>
    <property type="match status" value="1"/>
</dbReference>
<evidence type="ECO:0000313" key="2">
    <source>
        <dbReference type="Proteomes" id="UP000256485"/>
    </source>
</evidence>
<dbReference type="GO" id="GO:0016301">
    <property type="term" value="F:kinase activity"/>
    <property type="evidence" value="ECO:0007669"/>
    <property type="project" value="UniProtKB-KW"/>
</dbReference>
<reference evidence="1 2" key="1">
    <citation type="submission" date="2018-08" db="EMBL/GenBank/DDBJ databases">
        <title>Sequencing the genomes of 1000 actinobacteria strains.</title>
        <authorList>
            <person name="Klenk H.-P."/>
        </authorList>
    </citation>
    <scope>NUCLEOTIDE SEQUENCE [LARGE SCALE GENOMIC DNA]</scope>
    <source>
        <strain evidence="1 2">DSM 22891</strain>
    </source>
</reference>
<gene>
    <name evidence="1" type="ORF">DFJ64_3542</name>
</gene>
<dbReference type="RefSeq" id="WP_115851425.1">
    <property type="nucleotide sequence ID" value="NZ_QTUC01000001.1"/>
</dbReference>